<organism evidence="2 3">
    <name type="scientific">Actinomadura logoneensis</name>
    <dbReference type="NCBI Taxonomy" id="2293572"/>
    <lineage>
        <taxon>Bacteria</taxon>
        <taxon>Bacillati</taxon>
        <taxon>Actinomycetota</taxon>
        <taxon>Actinomycetes</taxon>
        <taxon>Streptosporangiales</taxon>
        <taxon>Thermomonosporaceae</taxon>
        <taxon>Actinomadura</taxon>
    </lineage>
</organism>
<name>A0A372JPZ0_9ACTN</name>
<accession>A0A372JPZ0</accession>
<dbReference type="Proteomes" id="UP000261811">
    <property type="component" value="Unassembled WGS sequence"/>
</dbReference>
<comment type="caution">
    <text evidence="2">The sequence shown here is derived from an EMBL/GenBank/DDBJ whole genome shotgun (WGS) entry which is preliminary data.</text>
</comment>
<feature type="region of interest" description="Disordered" evidence="1">
    <location>
        <begin position="1"/>
        <end position="82"/>
    </location>
</feature>
<evidence type="ECO:0000313" key="2">
    <source>
        <dbReference type="EMBL" id="RFU42019.1"/>
    </source>
</evidence>
<proteinExistence type="predicted"/>
<dbReference type="RefSeq" id="WP_199486509.1">
    <property type="nucleotide sequence ID" value="NZ_QURH01000169.1"/>
</dbReference>
<reference evidence="2 3" key="1">
    <citation type="submission" date="2018-08" db="EMBL/GenBank/DDBJ databases">
        <title>Actinomadura jelena sp. nov., a novel Actinomycete isolated from soil in Chad.</title>
        <authorList>
            <person name="Shi L."/>
        </authorList>
    </citation>
    <scope>NUCLEOTIDE SEQUENCE [LARGE SCALE GENOMIC DNA]</scope>
    <source>
        <strain evidence="2 3">NEAU-G17</strain>
    </source>
</reference>
<keyword evidence="3" id="KW-1185">Reference proteome</keyword>
<sequence>MTENDGTQGPQWPSPQDDEKSGGAEGRAAGSSEGDQGSPQPARPMGDRTVVFGAPQLGGAGGGQPSPSGAAGPARPERPAPP</sequence>
<feature type="compositionally biased region" description="Low complexity" evidence="1">
    <location>
        <begin position="65"/>
        <end position="74"/>
    </location>
</feature>
<protein>
    <submittedName>
        <fullName evidence="2">Uncharacterized protein</fullName>
    </submittedName>
</protein>
<evidence type="ECO:0000313" key="3">
    <source>
        <dbReference type="Proteomes" id="UP000261811"/>
    </source>
</evidence>
<feature type="compositionally biased region" description="Polar residues" evidence="1">
    <location>
        <begin position="1"/>
        <end position="11"/>
    </location>
</feature>
<dbReference type="EMBL" id="QURH01000169">
    <property type="protein sequence ID" value="RFU42019.1"/>
    <property type="molecule type" value="Genomic_DNA"/>
</dbReference>
<evidence type="ECO:0000256" key="1">
    <source>
        <dbReference type="SAM" id="MobiDB-lite"/>
    </source>
</evidence>
<gene>
    <name evidence="2" type="ORF">DZF91_08810</name>
</gene>
<feature type="non-terminal residue" evidence="2">
    <location>
        <position position="82"/>
    </location>
</feature>
<dbReference type="AlphaFoldDB" id="A0A372JPZ0"/>